<evidence type="ECO:0000313" key="1">
    <source>
        <dbReference type="EMBL" id="MBW86805.1"/>
    </source>
</evidence>
<name>A0A2P2J041_RHIMU</name>
<sequence>MLLFHRANFNWSLQLNVKNAFFNDDLEEKTFTCPLPSFENIIDRNKVCKLKKTL</sequence>
<organism evidence="1">
    <name type="scientific">Rhizophora mucronata</name>
    <name type="common">Asiatic mangrove</name>
    <dbReference type="NCBI Taxonomy" id="61149"/>
    <lineage>
        <taxon>Eukaryota</taxon>
        <taxon>Viridiplantae</taxon>
        <taxon>Streptophyta</taxon>
        <taxon>Embryophyta</taxon>
        <taxon>Tracheophyta</taxon>
        <taxon>Spermatophyta</taxon>
        <taxon>Magnoliopsida</taxon>
        <taxon>eudicotyledons</taxon>
        <taxon>Gunneridae</taxon>
        <taxon>Pentapetalae</taxon>
        <taxon>rosids</taxon>
        <taxon>fabids</taxon>
        <taxon>Malpighiales</taxon>
        <taxon>Rhizophoraceae</taxon>
        <taxon>Rhizophora</taxon>
    </lineage>
</organism>
<protein>
    <recommendedName>
        <fullName evidence="2">Reverse transcriptase Ty1/copia-type domain-containing protein</fullName>
    </recommendedName>
</protein>
<proteinExistence type="predicted"/>
<dbReference type="EMBL" id="GGEC01006322">
    <property type="protein sequence ID" value="MBW86805.1"/>
    <property type="molecule type" value="Transcribed_RNA"/>
</dbReference>
<reference evidence="1" key="1">
    <citation type="submission" date="2018-02" db="EMBL/GenBank/DDBJ databases">
        <title>Rhizophora mucronata_Transcriptome.</title>
        <authorList>
            <person name="Meera S.P."/>
            <person name="Sreeshan A."/>
            <person name="Augustine A."/>
        </authorList>
    </citation>
    <scope>NUCLEOTIDE SEQUENCE</scope>
    <source>
        <tissue evidence="1">Leaf</tissue>
    </source>
</reference>
<dbReference type="AlphaFoldDB" id="A0A2P2J041"/>
<accession>A0A2P2J041</accession>
<evidence type="ECO:0008006" key="2">
    <source>
        <dbReference type="Google" id="ProtNLM"/>
    </source>
</evidence>